<accession>A0A1E3PUS1</accession>
<dbReference type="Gene3D" id="4.10.240.10">
    <property type="entry name" value="Zn(2)-C6 fungal-type DNA-binding domain"/>
    <property type="match status" value="1"/>
</dbReference>
<keyword evidence="6" id="KW-1185">Reference proteome</keyword>
<keyword evidence="1" id="KW-0479">Metal-binding</keyword>
<dbReference type="STRING" id="675824.A0A1E3PUS1"/>
<dbReference type="SMART" id="SM00906">
    <property type="entry name" value="Fungal_trans"/>
    <property type="match status" value="1"/>
</dbReference>
<dbReference type="PROSITE" id="PS00463">
    <property type="entry name" value="ZN2_CY6_FUNGAL_1"/>
    <property type="match status" value="1"/>
</dbReference>
<dbReference type="PANTHER" id="PTHR47783">
    <property type="entry name" value="ZN(II)2CYS6 TRANSCRIPTION FACTOR (EUROFUNG)-RELATED"/>
    <property type="match status" value="1"/>
</dbReference>
<feature type="region of interest" description="Disordered" evidence="3">
    <location>
        <begin position="231"/>
        <end position="252"/>
    </location>
</feature>
<evidence type="ECO:0000313" key="6">
    <source>
        <dbReference type="Proteomes" id="UP000094385"/>
    </source>
</evidence>
<dbReference type="AlphaFoldDB" id="A0A1E3PUS1"/>
<dbReference type="SUPFAM" id="SSF57701">
    <property type="entry name" value="Zn2/Cys6 DNA-binding domain"/>
    <property type="match status" value="1"/>
</dbReference>
<sequence>MAPKIRFVVDSSSENLDDRTHTAGDKLSNVIHRQRRVSRACTRCKRRKIRCSGTQPCQVCSARNIECVYKDGRALANPASKRQMRDNSISTTNSTINNIISNEPTGPGVELEVITWKASSTKSNDRLLTAECNLSPNSGDILVRSKEKDEEYPDSAAESYSQGVLIKQPYLRWLGPTSVAPPLSGIFRLLSVNVSTSGAERPVLSSKSSNNVVLGCHGFTLRTVPEDHEADSLASSLSPAANTRSPPTAGVELRSWTADRTASKVCIPSKERIDTFYEHMASYLPFLRRKDLDDRISDGVAGESLLFAMAAIAERLKPSHSGLNGEDLSEMYAEQAKALLIPHLALPSVETVFSLLLIAYLEFAEDRDSGLWSWSGLAIRMSYDLGLHKSFDGIGDEEQIAQRRRVFWSVVCLDRFISCGTGRIATIPIDHIDHQVDEVTTGEVIHASGGNLLTDPFPYLCRLVLLLGKVSDILNQYAGNSQRRLNTTFESSSSSDPATDNDIQAALCSFQTEISDFQALLPADLIFDVHNFQAFERTKHAQCFLLLHAWIHAIILAVYHPKLVYPRSSLDIPGWLSNPNADLSRTSAISIADIIVFADLIAPDAFLSNPFMCQPVLMAGSASLTLWHSLSFASPSTNHGVSATVYRAFSACRDGLRRLQKRWKGVSWLCHTLDSLEKFEPDVDLTRVTGSKIKTKDMGFVKRASIDDATRQWIADELRRESVLGVVIAGMTTETPGPISPRRATREQKTQENFSVPSIWSFLKDGAPVVEEYDVYAGTSLSSLTPPQRQQQMCTPDVSMQCWGTEDHSKNIPPGNLSIDGFLGQ</sequence>
<dbReference type="InterPro" id="IPR007219">
    <property type="entry name" value="XnlR_reg_dom"/>
</dbReference>
<evidence type="ECO:0000256" key="3">
    <source>
        <dbReference type="SAM" id="MobiDB-lite"/>
    </source>
</evidence>
<evidence type="ECO:0000256" key="1">
    <source>
        <dbReference type="ARBA" id="ARBA00022723"/>
    </source>
</evidence>
<dbReference type="GO" id="GO:0003677">
    <property type="term" value="F:DNA binding"/>
    <property type="evidence" value="ECO:0007669"/>
    <property type="project" value="InterPro"/>
</dbReference>
<dbReference type="CDD" id="cd00067">
    <property type="entry name" value="GAL4"/>
    <property type="match status" value="1"/>
</dbReference>
<gene>
    <name evidence="5" type="ORF">LIPSTDRAFT_108151</name>
</gene>
<dbReference type="Pfam" id="PF00172">
    <property type="entry name" value="Zn_clus"/>
    <property type="match status" value="1"/>
</dbReference>
<evidence type="ECO:0000313" key="5">
    <source>
        <dbReference type="EMBL" id="ODQ69153.1"/>
    </source>
</evidence>
<dbReference type="CDD" id="cd12148">
    <property type="entry name" value="fungal_TF_MHR"/>
    <property type="match status" value="1"/>
</dbReference>
<name>A0A1E3PUS1_LIPST</name>
<dbReference type="GO" id="GO:0000981">
    <property type="term" value="F:DNA-binding transcription factor activity, RNA polymerase II-specific"/>
    <property type="evidence" value="ECO:0007669"/>
    <property type="project" value="InterPro"/>
</dbReference>
<protein>
    <recommendedName>
        <fullName evidence="4">Zn(2)-C6 fungal-type domain-containing protein</fullName>
    </recommendedName>
</protein>
<dbReference type="GO" id="GO:0008270">
    <property type="term" value="F:zinc ion binding"/>
    <property type="evidence" value="ECO:0007669"/>
    <property type="project" value="InterPro"/>
</dbReference>
<dbReference type="Pfam" id="PF04082">
    <property type="entry name" value="Fungal_trans"/>
    <property type="match status" value="1"/>
</dbReference>
<evidence type="ECO:0000259" key="4">
    <source>
        <dbReference type="PROSITE" id="PS50048"/>
    </source>
</evidence>
<dbReference type="GO" id="GO:0006351">
    <property type="term" value="P:DNA-templated transcription"/>
    <property type="evidence" value="ECO:0007669"/>
    <property type="project" value="InterPro"/>
</dbReference>
<dbReference type="PROSITE" id="PS50048">
    <property type="entry name" value="ZN2_CY6_FUNGAL_2"/>
    <property type="match status" value="1"/>
</dbReference>
<feature type="compositionally biased region" description="Low complexity" evidence="3">
    <location>
        <begin position="232"/>
        <end position="241"/>
    </location>
</feature>
<dbReference type="EMBL" id="KV454305">
    <property type="protein sequence ID" value="ODQ69153.1"/>
    <property type="molecule type" value="Genomic_DNA"/>
</dbReference>
<dbReference type="OrthoDB" id="2428527at2759"/>
<organism evidence="5 6">
    <name type="scientific">Lipomyces starkeyi NRRL Y-11557</name>
    <dbReference type="NCBI Taxonomy" id="675824"/>
    <lineage>
        <taxon>Eukaryota</taxon>
        <taxon>Fungi</taxon>
        <taxon>Dikarya</taxon>
        <taxon>Ascomycota</taxon>
        <taxon>Saccharomycotina</taxon>
        <taxon>Lipomycetes</taxon>
        <taxon>Lipomycetales</taxon>
        <taxon>Lipomycetaceae</taxon>
        <taxon>Lipomyces</taxon>
    </lineage>
</organism>
<keyword evidence="2" id="KW-0539">Nucleus</keyword>
<dbReference type="InterPro" id="IPR036864">
    <property type="entry name" value="Zn2-C6_fun-type_DNA-bd_sf"/>
</dbReference>
<evidence type="ECO:0000256" key="2">
    <source>
        <dbReference type="ARBA" id="ARBA00023242"/>
    </source>
</evidence>
<feature type="domain" description="Zn(2)-C6 fungal-type" evidence="4">
    <location>
        <begin position="40"/>
        <end position="69"/>
    </location>
</feature>
<dbReference type="Proteomes" id="UP000094385">
    <property type="component" value="Unassembled WGS sequence"/>
</dbReference>
<dbReference type="SMART" id="SM00066">
    <property type="entry name" value="GAL4"/>
    <property type="match status" value="1"/>
</dbReference>
<reference evidence="5 6" key="1">
    <citation type="journal article" date="2016" name="Proc. Natl. Acad. Sci. U.S.A.">
        <title>Comparative genomics of biotechnologically important yeasts.</title>
        <authorList>
            <person name="Riley R."/>
            <person name="Haridas S."/>
            <person name="Wolfe K.H."/>
            <person name="Lopes M.R."/>
            <person name="Hittinger C.T."/>
            <person name="Goeker M."/>
            <person name="Salamov A.A."/>
            <person name="Wisecaver J.H."/>
            <person name="Long T.M."/>
            <person name="Calvey C.H."/>
            <person name="Aerts A.L."/>
            <person name="Barry K.W."/>
            <person name="Choi C."/>
            <person name="Clum A."/>
            <person name="Coughlan A.Y."/>
            <person name="Deshpande S."/>
            <person name="Douglass A.P."/>
            <person name="Hanson S.J."/>
            <person name="Klenk H.-P."/>
            <person name="LaButti K.M."/>
            <person name="Lapidus A."/>
            <person name="Lindquist E.A."/>
            <person name="Lipzen A.M."/>
            <person name="Meier-Kolthoff J.P."/>
            <person name="Ohm R.A."/>
            <person name="Otillar R.P."/>
            <person name="Pangilinan J.L."/>
            <person name="Peng Y."/>
            <person name="Rokas A."/>
            <person name="Rosa C.A."/>
            <person name="Scheuner C."/>
            <person name="Sibirny A.A."/>
            <person name="Slot J.C."/>
            <person name="Stielow J.B."/>
            <person name="Sun H."/>
            <person name="Kurtzman C.P."/>
            <person name="Blackwell M."/>
            <person name="Grigoriev I.V."/>
            <person name="Jeffries T.W."/>
        </authorList>
    </citation>
    <scope>NUCLEOTIDE SEQUENCE [LARGE SCALE GENOMIC DNA]</scope>
    <source>
        <strain evidence="5 6">NRRL Y-11557</strain>
    </source>
</reference>
<dbReference type="InterPro" id="IPR001138">
    <property type="entry name" value="Zn2Cys6_DnaBD"/>
</dbReference>
<proteinExistence type="predicted"/>
<dbReference type="PANTHER" id="PTHR47783:SF1">
    <property type="entry name" value="ZN(II)2CYS6 TRANSCRIPTION FACTOR (EUROFUNG)"/>
    <property type="match status" value="1"/>
</dbReference>